<feature type="transmembrane region" description="Helical" evidence="5">
    <location>
        <begin position="64"/>
        <end position="89"/>
    </location>
</feature>
<evidence type="ECO:0000256" key="2">
    <source>
        <dbReference type="ARBA" id="ARBA00022692"/>
    </source>
</evidence>
<feature type="transmembrane region" description="Helical" evidence="5">
    <location>
        <begin position="31"/>
        <end position="52"/>
    </location>
</feature>
<dbReference type="AlphaFoldDB" id="A0A0T6DQX3"/>
<keyword evidence="4 5" id="KW-0472">Membrane</keyword>
<sequence length="165" mass="17309">MSVLDIVIAIVVLIGLWRGFQVGLIKTAVGLVGWFIALIAATRLAGSVSPQLSGVVQSPVLQMALAFLLVVIVILAVMHLVAFVFSGVLKTLRLGVVDKMAGGVLGAAKNVLMVLVVLSVSAPLLVQMPQWQTSVLAPELLPYAPMGKALVSDVLGMAWDQVNQS</sequence>
<dbReference type="Pfam" id="PF02674">
    <property type="entry name" value="Colicin_V"/>
    <property type="match status" value="1"/>
</dbReference>
<evidence type="ECO:0000313" key="6">
    <source>
        <dbReference type="EMBL" id="KRU22267.1"/>
    </source>
</evidence>
<keyword evidence="3 5" id="KW-1133">Transmembrane helix</keyword>
<protein>
    <submittedName>
        <fullName evidence="6">Colicin V production protein</fullName>
    </submittedName>
</protein>
<reference evidence="6 7" key="1">
    <citation type="submission" date="2015-11" db="EMBL/GenBank/DDBJ databases">
        <title>Permanent draft genome of Psychrobacter piscatorii LQ58.</title>
        <authorList>
            <person name="Zhou M."/>
            <person name="Dong B."/>
            <person name="Liu Q."/>
        </authorList>
    </citation>
    <scope>NUCLEOTIDE SEQUENCE [LARGE SCALE GENOMIC DNA]</scope>
    <source>
        <strain evidence="6 7">LQ58</strain>
    </source>
</reference>
<evidence type="ECO:0000256" key="5">
    <source>
        <dbReference type="SAM" id="Phobius"/>
    </source>
</evidence>
<evidence type="ECO:0000256" key="3">
    <source>
        <dbReference type="ARBA" id="ARBA00022989"/>
    </source>
</evidence>
<keyword evidence="7" id="KW-1185">Reference proteome</keyword>
<dbReference type="PANTHER" id="PTHR36926">
    <property type="entry name" value="COLICIN V PRODUCTION PROTEIN"/>
    <property type="match status" value="1"/>
</dbReference>
<comment type="subcellular location">
    <subcellularLocation>
        <location evidence="1">Membrane</location>
        <topology evidence="1">Multi-pass membrane protein</topology>
    </subcellularLocation>
</comment>
<gene>
    <name evidence="6" type="ORF">AS194_01855</name>
</gene>
<dbReference type="PANTHER" id="PTHR36926:SF1">
    <property type="entry name" value="COLICIN V PRODUCTION PROTEIN"/>
    <property type="match status" value="1"/>
</dbReference>
<feature type="transmembrane region" description="Helical" evidence="5">
    <location>
        <begin position="101"/>
        <end position="126"/>
    </location>
</feature>
<feature type="transmembrane region" description="Helical" evidence="5">
    <location>
        <begin position="6"/>
        <end position="24"/>
    </location>
</feature>
<evidence type="ECO:0000256" key="1">
    <source>
        <dbReference type="ARBA" id="ARBA00004141"/>
    </source>
</evidence>
<dbReference type="EMBL" id="LNDJ01000074">
    <property type="protein sequence ID" value="KRU22267.1"/>
    <property type="molecule type" value="Genomic_DNA"/>
</dbReference>
<dbReference type="GO" id="GO:0009403">
    <property type="term" value="P:toxin biosynthetic process"/>
    <property type="evidence" value="ECO:0007669"/>
    <property type="project" value="InterPro"/>
</dbReference>
<proteinExistence type="predicted"/>
<keyword evidence="2 5" id="KW-0812">Transmembrane</keyword>
<organism evidence="6 7">
    <name type="scientific">Psychrobacter piscatorii</name>
    <dbReference type="NCBI Taxonomy" id="554343"/>
    <lineage>
        <taxon>Bacteria</taxon>
        <taxon>Pseudomonadati</taxon>
        <taxon>Pseudomonadota</taxon>
        <taxon>Gammaproteobacteria</taxon>
        <taxon>Moraxellales</taxon>
        <taxon>Moraxellaceae</taxon>
        <taxon>Psychrobacter</taxon>
    </lineage>
</organism>
<comment type="caution">
    <text evidence="6">The sequence shown here is derived from an EMBL/GenBank/DDBJ whole genome shotgun (WGS) entry which is preliminary data.</text>
</comment>
<evidence type="ECO:0000313" key="7">
    <source>
        <dbReference type="Proteomes" id="UP000051202"/>
    </source>
</evidence>
<dbReference type="GO" id="GO:0016020">
    <property type="term" value="C:membrane"/>
    <property type="evidence" value="ECO:0007669"/>
    <property type="project" value="UniProtKB-SubCell"/>
</dbReference>
<evidence type="ECO:0000256" key="4">
    <source>
        <dbReference type="ARBA" id="ARBA00023136"/>
    </source>
</evidence>
<dbReference type="Proteomes" id="UP000051202">
    <property type="component" value="Unassembled WGS sequence"/>
</dbReference>
<dbReference type="InterPro" id="IPR052719">
    <property type="entry name" value="CvpA-like"/>
</dbReference>
<dbReference type="STRING" id="554343.AS194_01855"/>
<name>A0A0T6DQX3_9GAMM</name>
<dbReference type="RefSeq" id="WP_058024984.1">
    <property type="nucleotide sequence ID" value="NZ_LNDJ01000074.1"/>
</dbReference>
<accession>A0A0T6DQX3</accession>
<dbReference type="InterPro" id="IPR003825">
    <property type="entry name" value="Colicin-V_CvpA"/>
</dbReference>